<dbReference type="GO" id="GO:0005509">
    <property type="term" value="F:calcium ion binding"/>
    <property type="evidence" value="ECO:0007669"/>
    <property type="project" value="InterPro"/>
</dbReference>
<dbReference type="OrthoDB" id="4405280at2759"/>
<dbReference type="FunFam" id="2.10.25.10:FF:000291">
    <property type="entry name" value="Transmembrane matrix receptor MUP-4"/>
    <property type="match status" value="3"/>
</dbReference>
<dbReference type="Gene3D" id="3.40.50.410">
    <property type="entry name" value="von Willebrand factor, type A domain"/>
    <property type="match status" value="1"/>
</dbReference>
<evidence type="ECO:0000256" key="7">
    <source>
        <dbReference type="SAM" id="Phobius"/>
    </source>
</evidence>
<feature type="domain" description="EGF-like" evidence="9">
    <location>
        <begin position="2579"/>
        <end position="2615"/>
    </location>
</feature>
<keyword evidence="12" id="KW-1185">Reference proteome</keyword>
<keyword evidence="3" id="KW-0677">Repeat</keyword>
<feature type="domain" description="EGF-like" evidence="9">
    <location>
        <begin position="1420"/>
        <end position="1459"/>
    </location>
</feature>
<keyword evidence="7" id="KW-0812">Transmembrane</keyword>
<accession>A0A0N4W3U3</accession>
<dbReference type="PROSITE" id="PS00022">
    <property type="entry name" value="EGF_1"/>
    <property type="match status" value="1"/>
</dbReference>
<feature type="domain" description="EGF-like" evidence="9">
    <location>
        <begin position="1520"/>
        <end position="1558"/>
    </location>
</feature>
<evidence type="ECO:0000256" key="5">
    <source>
        <dbReference type="PROSITE-ProRule" id="PRU00076"/>
    </source>
</evidence>
<feature type="domain" description="EGF-like" evidence="9">
    <location>
        <begin position="1176"/>
        <end position="1214"/>
    </location>
</feature>
<feature type="domain" description="VWFA" evidence="10">
    <location>
        <begin position="436"/>
        <end position="612"/>
    </location>
</feature>
<keyword evidence="7" id="KW-0472">Membrane</keyword>
<dbReference type="CDD" id="cd00054">
    <property type="entry name" value="EGF_CA"/>
    <property type="match status" value="10"/>
</dbReference>
<dbReference type="Pfam" id="PF12947">
    <property type="entry name" value="EGF_3"/>
    <property type="match status" value="1"/>
</dbReference>
<dbReference type="InterPro" id="IPR001881">
    <property type="entry name" value="EGF-like_Ca-bd_dom"/>
</dbReference>
<evidence type="ECO:0000259" key="10">
    <source>
        <dbReference type="PROSITE" id="PS50234"/>
    </source>
</evidence>
<feature type="domain" description="EGF-like" evidence="9">
    <location>
        <begin position="1719"/>
        <end position="1759"/>
    </location>
</feature>
<dbReference type="STRING" id="6290.A0A0N4W3U3"/>
<evidence type="ECO:0000256" key="6">
    <source>
        <dbReference type="SAM" id="MobiDB-lite"/>
    </source>
</evidence>
<feature type="domain" description="EGF-like" evidence="9">
    <location>
        <begin position="2534"/>
        <end position="2572"/>
    </location>
</feature>
<dbReference type="FunFam" id="3.40.50.410:FF:000047">
    <property type="entry name" value="von Willebrand factor A domain containing 2"/>
    <property type="match status" value="1"/>
</dbReference>
<feature type="compositionally biased region" description="Basic and acidic residues" evidence="6">
    <location>
        <begin position="2815"/>
        <end position="2834"/>
    </location>
</feature>
<feature type="domain" description="EGF-like" evidence="9">
    <location>
        <begin position="2478"/>
        <end position="2515"/>
    </location>
</feature>
<keyword evidence="1 5" id="KW-0245">EGF-like domain</keyword>
<feature type="domain" description="EGF-like" evidence="9">
    <location>
        <begin position="197"/>
        <end position="236"/>
    </location>
</feature>
<feature type="domain" description="EGF-like" evidence="9">
    <location>
        <begin position="1662"/>
        <end position="1701"/>
    </location>
</feature>
<feature type="domain" description="EGF-like" evidence="9">
    <location>
        <begin position="1470"/>
        <end position="1508"/>
    </location>
</feature>
<dbReference type="SMART" id="SM00327">
    <property type="entry name" value="VWA"/>
    <property type="match status" value="1"/>
</dbReference>
<dbReference type="SUPFAM" id="SSF53300">
    <property type="entry name" value="vWA-like"/>
    <property type="match status" value="1"/>
</dbReference>
<protein>
    <submittedName>
        <fullName evidence="13">Transmembrane matrix receptor MUP-4</fullName>
    </submittedName>
</protein>
<feature type="domain" description="SEA" evidence="8">
    <location>
        <begin position="2079"/>
        <end position="2205"/>
    </location>
</feature>
<dbReference type="Pfam" id="PF07645">
    <property type="entry name" value="EGF_CA"/>
    <property type="match status" value="20"/>
</dbReference>
<dbReference type="PROSITE" id="PS50026">
    <property type="entry name" value="EGF_3"/>
    <property type="match status" value="32"/>
</dbReference>
<dbReference type="EMBL" id="UZAF01016219">
    <property type="protein sequence ID" value="VDO23382.1"/>
    <property type="molecule type" value="Genomic_DNA"/>
</dbReference>
<evidence type="ECO:0000313" key="12">
    <source>
        <dbReference type="Proteomes" id="UP000268014"/>
    </source>
</evidence>
<feature type="domain" description="EGF-like" evidence="9">
    <location>
        <begin position="921"/>
        <end position="960"/>
    </location>
</feature>
<dbReference type="InterPro" id="IPR002035">
    <property type="entry name" value="VWF_A"/>
</dbReference>
<dbReference type="SMART" id="SM00181">
    <property type="entry name" value="EGF"/>
    <property type="match status" value="40"/>
</dbReference>
<reference evidence="11 12" key="2">
    <citation type="submission" date="2018-11" db="EMBL/GenBank/DDBJ databases">
        <authorList>
            <consortium name="Pathogen Informatics"/>
        </authorList>
    </citation>
    <scope>NUCLEOTIDE SEQUENCE [LARGE SCALE GENOMIC DNA]</scope>
    <source>
        <strain evidence="11 12">MHpl1</strain>
    </source>
</reference>
<feature type="domain" description="EGF-like" evidence="9">
    <location>
        <begin position="1873"/>
        <end position="1912"/>
    </location>
</feature>
<dbReference type="WBParaSite" id="HPLM_0000451001-mRNA-1">
    <property type="protein sequence ID" value="HPLM_0000451001-mRNA-1"/>
    <property type="gene ID" value="HPLM_0000451001"/>
</dbReference>
<organism evidence="13">
    <name type="scientific">Haemonchus placei</name>
    <name type="common">Barber's pole worm</name>
    <dbReference type="NCBI Taxonomy" id="6290"/>
    <lineage>
        <taxon>Eukaryota</taxon>
        <taxon>Metazoa</taxon>
        <taxon>Ecdysozoa</taxon>
        <taxon>Nematoda</taxon>
        <taxon>Chromadorea</taxon>
        <taxon>Rhabditida</taxon>
        <taxon>Rhabditina</taxon>
        <taxon>Rhabditomorpha</taxon>
        <taxon>Strongyloidea</taxon>
        <taxon>Trichostrongylidae</taxon>
        <taxon>Haemonchus</taxon>
    </lineage>
</organism>
<dbReference type="Proteomes" id="UP000268014">
    <property type="component" value="Unassembled WGS sequence"/>
</dbReference>
<dbReference type="PROSITE" id="PS01187">
    <property type="entry name" value="EGF_CA"/>
    <property type="match status" value="2"/>
</dbReference>
<feature type="transmembrane region" description="Helical" evidence="7">
    <location>
        <begin position="2623"/>
        <end position="2644"/>
    </location>
</feature>
<sequence>MNMDCAPEAECRETPMGPMCQCMSGFVDISRQHGRPAGRICRAVVNECAEGKHDCSRHAACIDTADGFTCRCHDNYRDESPSPSTQPGRVCIRAFVPDPPECEVSDPMSCDQRKSEAEGYTCQCRSGFADVSPPGQPGRQCKARVNECSNKEKYRVDCDENAICVDTDDSFTCQCRPGFADISAAFNKLPGRRCIEAVNECSIKGLNDCSEFALCEDAKEGYVCSCRNGYVDASPNATHYPGRVCRKPIERSRDVAQMKSAPIEANEAITPVNVRTMHSATKMEPVECSRPAHETPIDSYSCQCRPGYIDMSPDPERRPGRRCKELVNECATSNNECSPYAKCIDLTEGYTCQCLEGYVDVSSKHKLPPGRRCSQSNNECAFKHLNTCDENADCVDTQDGYTCQCFAGFVDVSSNANLPPGRVCTVQTTCPKQKTDLVFLIDGSGSIGSYVFKNEVLRFVREFVELFEIGLDQTRVALIQYSDQIRHEFDLDQYTDKAAVLRAITDTQYLTGLTRTGAAIQHMVQEGFSERRGARPQTPDIARVAIVLTDGRSQDNVTGPAESARKLNINTFSIGVTDHVLASELEAIAGSPTRWFYVDKFKDLDTRLRSMIQKAACPTPVKTASPPQGTCNPRTQTGCDRSLNEYCAEENGRSRCICPAGFHRHPTTRVCGGSLCNPQLITSCSCLPSVPNSCDIRKREKCLPHGSFYTCQCEGKDRRHPVTGICRSCLPNVPNSCDIRKREKCLPHGSFYTCQCEGKDRRHPVTGICLKNECELGLHDCDRSARCIDTDDGFLCACPAGFIDRSPDPISKPGRLCVAEQNECLDGTNKCSPNAICTDTESGYVCRCKPGFVDYSPNAQSFPGLVCKELVNECSSKRLNDCDENAICVDTVEAYTCICRPGFVDMDEFRNPGRRCRKEKTNDRCSVGKNDCDRNARCTQIGDDDYTCSCPAGFKDKSPSPSRPGRVCIPVIPECDNPTLNDCDSPDRAICTDTDDGYMCRCRQGFLDISPNIASKPGRLCKPLQNECALGTDDCARDGGICEDTPDSFLCRCAINYLDVSFDRVNRPGRKCKRLVDECATGQNDCSREAICTDTEDSYMCACPPTHIDLSADPINRPGRKCLLRINECTSGRHDCSPNADCMDTPESYKCRCRDDFVDESPDVVHRPGRICRPALVDECRLGKHDCHSDAFCQDLPQGYTCRCKPEFLDQSPNRATHPGRMCVPRPTPPPPECRIDGPNQCKAHLNEVCRLVNGEPKCACPINYQRDSSGSCSVINECDFPQLVDCHPSADCIDQLVGFTCACRPGFKDIGEKPGRMCKPLVNECQFPHLNDCHQHAQCIDLEEGYECKCNHGFMDRSHGRPGRICKQLIDECSVPGMNSCDRNARCIDEEEGYRCECREGFLDVSPSPQFKGRSCRRLVNECRDPKLNDCDRNAKCRDTMDSYECECPPNSKDISPSPAFPGRVCLLFENECETGKHDCDPSAICHDNEQSFSCECPAGFVDRSPNKMHRPGRVCVKLVDECSTGRHTCSAQADCRDLEEGYTCECREGYVDRSPNLASQPGRVCSAPEVCPPNHDCSSAAVCEPLGGNKYQCSCIQGYVDQSPNGQKGRICVRKVCPPNHDCSSAAVCEPLGGNKYQCSCIQGYVDQSPNGQKGRICVRNNACRDPKLNTCSRNAICYDEARGYRCECVRGYIDRSPDPALRGRVCEPPPPPTPPPRHPCQDPNLNDCHAAGSCRATGAQSYTCECLQGYVDKSPDPKKPGRLCILTEPVCLDKSQNDCHTAAICSEVSGPEKYTCQCRDGYIDQSPNRNTRPGRICVEMVNECLDRSLNDCHPLAICEDKREGYTCRCPVNTIDKSPDRNRPGRLCTKQINECRNPSLNTCSRFAECIDKENGYECRCRQGYFDNDPAHPGTQCSYIINECDSPNLNDCDRNAMCIDREGGYDCKCKPPYRDESPPGQPGRVCRLNECLDSNLNNCDRNAECQDMDDGYICSCREGYYDQSPNPQEPGRVCLEFQVDHKVEQITQRPVQTHPLNDGLPCGREFCKVAMGEVCISGSYCGCRPGESRSVATGRCERVEETPMQIRVVSRDSRPLLYSSEYGSTKSPPYVEITDMFQKDMARTFGGTIYAPRYVNTKVDYITHPKTVNSSWPDGLLFKYDVQTTPSKQQPVDKCELWKQMMASLQRTNGLIGGHSLRIADDSELLNPCRKEEPLGECGGKDCNLQLGEICIAGSVCGCPVGMRRARPTDVCRAVESWNVPLLVIRKEHNNLIYNDSFANPMDSIYKSYVRDYERGIGGCYPHTSLRNAFVAADVNEIINPRMMNASWESGLLFNTTVHFRKGAVRIPSDVYYDLVRYIIERNGYEVGDSGLYLNEYQPNPYKACFKNDCHPKGICYDETERTYRCECGAGFRDLDPSDPGKKCVPIYGFNECEKKEDNECSENARCIDLEHLYKCECLPSYSDAAPPGAVPGSVCVLDYCSDVNFCPTNTTCKNMEQQAECRCDPGFTDIRKSEHRRELGLGDDTLCMHIRDVNECALGLTNCSGVAECIDRPIGYTCRCPEGYIDGSPEEPGRICGALLCDLCNSHGDCVHNAQTNNITCVCSEGWSGEFCQVAPSNASLVLLILLALLFLLLTLCCLLYFCTKCHCFGARGMAGGAPFVYRRGGAWPWSTLEGSSSSESGAEFSALSAAGHDYYPDIGIPRAKLKAGAVAADAGAKAMDVARLEQYLTEGAVRIPRAHLVGSNGRLNESVDSMSSASSEYTIKEEVERKVITDVTTKEIKTTTTTDSAGNVVTTTAETYAYPQHTVSHGESSAERKYRHSAAEERERGESVAEFSIGQAKSKDYLSRERDLIEYSSVVTSQKSTSVTKH</sequence>
<gene>
    <name evidence="11" type="ORF">HPLM_LOCUS4502</name>
</gene>
<dbReference type="Pfam" id="PF25478">
    <property type="entry name" value="EGF_Mua-3"/>
    <property type="match status" value="1"/>
</dbReference>
<dbReference type="InterPro" id="IPR049883">
    <property type="entry name" value="NOTCH1_EGF-like"/>
</dbReference>
<dbReference type="Gene3D" id="2.90.20.10">
    <property type="entry name" value="Plasmodium vivax P25 domain"/>
    <property type="match status" value="2"/>
</dbReference>
<evidence type="ECO:0000256" key="2">
    <source>
        <dbReference type="ARBA" id="ARBA00022729"/>
    </source>
</evidence>
<dbReference type="InterPro" id="IPR000152">
    <property type="entry name" value="EGF-type_Asp/Asn_hydroxyl_site"/>
</dbReference>
<evidence type="ECO:0000256" key="4">
    <source>
        <dbReference type="ARBA" id="ARBA00023157"/>
    </source>
</evidence>
<dbReference type="Pfam" id="PF00092">
    <property type="entry name" value="VWA"/>
    <property type="match status" value="1"/>
</dbReference>
<feature type="domain" description="EGF-like" evidence="9">
    <location>
        <begin position="2430"/>
        <end position="2469"/>
    </location>
</feature>
<feature type="domain" description="EGF-like" evidence="9">
    <location>
        <begin position="1823"/>
        <end position="1862"/>
    </location>
</feature>
<dbReference type="SUPFAM" id="SSF57196">
    <property type="entry name" value="EGF/Laminin"/>
    <property type="match status" value="8"/>
</dbReference>
<feature type="domain" description="EGF-like" evidence="9">
    <location>
        <begin position="1075"/>
        <end position="1113"/>
    </location>
</feature>
<dbReference type="SMART" id="SM00179">
    <property type="entry name" value="EGF_CA"/>
    <property type="match status" value="34"/>
</dbReference>
<feature type="domain" description="EGF-like" evidence="9">
    <location>
        <begin position="376"/>
        <end position="415"/>
    </location>
</feature>
<feature type="domain" description="EGF-like" evidence="9">
    <location>
        <begin position="820"/>
        <end position="860"/>
    </location>
</feature>
<feature type="domain" description="EGF-like" evidence="9">
    <location>
        <begin position="1770"/>
        <end position="1811"/>
    </location>
</feature>
<dbReference type="PROSITE" id="PS01186">
    <property type="entry name" value="EGF_2"/>
    <property type="match status" value="1"/>
</dbReference>
<name>A0A0N4W3U3_HAEPC</name>
<evidence type="ECO:0000313" key="11">
    <source>
        <dbReference type="EMBL" id="VDO23382.1"/>
    </source>
</evidence>
<dbReference type="Gene3D" id="2.10.25.10">
    <property type="entry name" value="Laminin"/>
    <property type="match status" value="24"/>
</dbReference>
<feature type="disulfide bond" evidence="5">
    <location>
        <begin position="1782"/>
        <end position="1799"/>
    </location>
</feature>
<evidence type="ECO:0000313" key="13">
    <source>
        <dbReference type="WBParaSite" id="HPLM_0000451001-mRNA-1"/>
    </source>
</evidence>
<dbReference type="PANTHER" id="PTHR24039:SF40">
    <property type="entry name" value="TRANSMEMBRANE MATRIX RECEPTOR MUP-4"/>
    <property type="match status" value="1"/>
</dbReference>
<feature type="domain" description="EGF-like" evidence="9">
    <location>
        <begin position="44"/>
        <end position="82"/>
    </location>
</feature>
<feature type="domain" description="EGF-like" evidence="9">
    <location>
        <begin position="1125"/>
        <end position="1163"/>
    </location>
</feature>
<feature type="domain" description="EGF-like" evidence="9">
    <location>
        <begin position="1968"/>
        <end position="2007"/>
    </location>
</feature>
<feature type="disulfide bond" evidence="5">
    <location>
        <begin position="2605"/>
        <end position="2614"/>
    </location>
</feature>
<evidence type="ECO:0000256" key="3">
    <source>
        <dbReference type="ARBA" id="ARBA00022737"/>
    </source>
</evidence>
<dbReference type="SUPFAM" id="SSF57184">
    <property type="entry name" value="Growth factor receptor domain"/>
    <property type="match status" value="3"/>
</dbReference>
<evidence type="ECO:0000256" key="1">
    <source>
        <dbReference type="ARBA" id="ARBA00022536"/>
    </source>
</evidence>
<feature type="domain" description="EGF-like" evidence="9">
    <location>
        <begin position="144"/>
        <end position="185"/>
    </location>
</feature>
<dbReference type="InterPro" id="IPR024731">
    <property type="entry name" value="NELL2-like_EGF"/>
</dbReference>
<feature type="domain" description="SEA" evidence="8">
    <location>
        <begin position="2255"/>
        <end position="2380"/>
    </location>
</feature>
<feature type="domain" description="EGF-like" evidence="9">
    <location>
        <begin position="1569"/>
        <end position="1607"/>
    </location>
</feature>
<feature type="domain" description="EGF-like" evidence="9">
    <location>
        <begin position="770"/>
        <end position="808"/>
    </location>
</feature>
<feature type="domain" description="EGF-like" evidence="9">
    <location>
        <begin position="1921"/>
        <end position="1960"/>
    </location>
</feature>
<keyword evidence="2" id="KW-0732">Signal</keyword>
<feature type="domain" description="EGF-like" evidence="9">
    <location>
        <begin position="1370"/>
        <end position="1409"/>
    </location>
</feature>
<dbReference type="PROSITE" id="PS50234">
    <property type="entry name" value="VWFA"/>
    <property type="match status" value="1"/>
</dbReference>
<proteinExistence type="predicted"/>
<feature type="domain" description="EGF-like" evidence="9">
    <location>
        <begin position="870"/>
        <end position="910"/>
    </location>
</feature>
<dbReference type="InterPro" id="IPR036465">
    <property type="entry name" value="vWFA_dom_sf"/>
</dbReference>
<evidence type="ECO:0000259" key="9">
    <source>
        <dbReference type="PROSITE" id="PS50026"/>
    </source>
</evidence>
<keyword evidence="4 5" id="KW-1015">Disulfide bond</keyword>
<feature type="region of interest" description="Disordered" evidence="6">
    <location>
        <begin position="2807"/>
        <end position="2834"/>
    </location>
</feature>
<dbReference type="PROSITE" id="PS00010">
    <property type="entry name" value="ASX_HYDROXYL"/>
    <property type="match status" value="26"/>
</dbReference>
<dbReference type="OMA" id="PPRHPCQ"/>
<dbReference type="InterPro" id="IPR000082">
    <property type="entry name" value="SEA_dom"/>
</dbReference>
<feature type="domain" description="EGF-like" evidence="9">
    <location>
        <begin position="1615"/>
        <end position="1653"/>
    </location>
</feature>
<dbReference type="InterPro" id="IPR018097">
    <property type="entry name" value="EGF_Ca-bd_CS"/>
</dbReference>
<feature type="domain" description="EGF-like" evidence="9">
    <location>
        <begin position="1024"/>
        <end position="1063"/>
    </location>
</feature>
<feature type="domain" description="EGF-like" evidence="9">
    <location>
        <begin position="1322"/>
        <end position="1361"/>
    </location>
</feature>
<dbReference type="SMART" id="SM00200">
    <property type="entry name" value="SEA"/>
    <property type="match status" value="2"/>
</dbReference>
<feature type="domain" description="EGF-like" evidence="9">
    <location>
        <begin position="326"/>
        <end position="364"/>
    </location>
</feature>
<feature type="disulfide bond" evidence="5">
    <location>
        <begin position="2586"/>
        <end position="2603"/>
    </location>
</feature>
<reference evidence="13" key="1">
    <citation type="submission" date="2016-04" db="UniProtKB">
        <authorList>
            <consortium name="WormBaseParasite"/>
        </authorList>
    </citation>
    <scope>IDENTIFICATION</scope>
</reference>
<dbReference type="InterPro" id="IPR009030">
    <property type="entry name" value="Growth_fac_rcpt_cys_sf"/>
</dbReference>
<keyword evidence="7" id="KW-1133">Transmembrane helix</keyword>
<dbReference type="Pfam" id="PF25314">
    <property type="entry name" value="TNFR_nem"/>
    <property type="match status" value="2"/>
</dbReference>
<dbReference type="InterPro" id="IPR057353">
    <property type="entry name" value="TNFR_nem"/>
</dbReference>
<feature type="domain" description="EGF-like" evidence="9">
    <location>
        <begin position="2382"/>
        <end position="2419"/>
    </location>
</feature>
<dbReference type="PROSITE" id="PS50024">
    <property type="entry name" value="SEA"/>
    <property type="match status" value="2"/>
</dbReference>
<evidence type="ECO:0000259" key="8">
    <source>
        <dbReference type="PROSITE" id="PS50024"/>
    </source>
</evidence>
<dbReference type="PRINTS" id="PR00453">
    <property type="entry name" value="VWFADOMAIN"/>
</dbReference>
<comment type="caution">
    <text evidence="5">Lacks conserved residue(s) required for the propagation of feature annotation.</text>
</comment>
<dbReference type="InterPro" id="IPR000742">
    <property type="entry name" value="EGF"/>
</dbReference>
<dbReference type="Pfam" id="PF00008">
    <property type="entry name" value="EGF"/>
    <property type="match status" value="2"/>
</dbReference>
<dbReference type="PANTHER" id="PTHR24039">
    <property type="entry name" value="FIBRILLIN-RELATED"/>
    <property type="match status" value="1"/>
</dbReference>